<dbReference type="Gene3D" id="1.10.10.60">
    <property type="entry name" value="Homeodomain-like"/>
    <property type="match status" value="1"/>
</dbReference>
<evidence type="ECO:0000256" key="4">
    <source>
        <dbReference type="PROSITE-ProRule" id="PRU00335"/>
    </source>
</evidence>
<sequence>MKTVRTVVDALPRPGLRELRKQRTRDALVRAALELFAARGYEGTTVDDIAAAVDVSQRTFFRYFASKEEVAFFVPRLAESHVVDAVRERPRDEAPLEALRRAVLDSWDGINEAVEQLVPLELHMRVYRVIESTPALLAAHLRRATELEEELARIVAEREGVDVDADPRPRILVAAFGGVVRVAERRWSTGDDFSVAAMRELMRSCLDHMGPALAGNWRTG</sequence>
<reference evidence="6 7" key="1">
    <citation type="submission" date="2017-09" db="EMBL/GenBank/DDBJ databases">
        <authorList>
            <person name="Zhang H."/>
            <person name="Hu S."/>
            <person name="Xu J."/>
            <person name="He Z."/>
        </authorList>
    </citation>
    <scope>NUCLEOTIDE SEQUENCE [LARGE SCALE GENOMIC DNA]</scope>
    <source>
        <strain evidence="6 7">TXX3120</strain>
    </source>
</reference>
<dbReference type="Pfam" id="PF17754">
    <property type="entry name" value="TetR_C_14"/>
    <property type="match status" value="1"/>
</dbReference>
<dbReference type="EMBL" id="CP023407">
    <property type="protein sequence ID" value="AYL35885.1"/>
    <property type="molecule type" value="Genomic_DNA"/>
</dbReference>
<dbReference type="InterPro" id="IPR001647">
    <property type="entry name" value="HTH_TetR"/>
</dbReference>
<gene>
    <name evidence="6" type="ORF">CNQ36_10815</name>
</gene>
<evidence type="ECO:0000313" key="7">
    <source>
        <dbReference type="Proteomes" id="UP000282170"/>
    </source>
</evidence>
<evidence type="ECO:0000259" key="5">
    <source>
        <dbReference type="PROSITE" id="PS50977"/>
    </source>
</evidence>
<dbReference type="Gene3D" id="1.10.357.10">
    <property type="entry name" value="Tetracycline Repressor, domain 2"/>
    <property type="match status" value="1"/>
</dbReference>
<dbReference type="InterPro" id="IPR009057">
    <property type="entry name" value="Homeodomain-like_sf"/>
</dbReference>
<dbReference type="InterPro" id="IPR023772">
    <property type="entry name" value="DNA-bd_HTH_TetR-type_CS"/>
</dbReference>
<dbReference type="PROSITE" id="PS01081">
    <property type="entry name" value="HTH_TETR_1"/>
    <property type="match status" value="1"/>
</dbReference>
<proteinExistence type="predicted"/>
<dbReference type="GeneID" id="93883306"/>
<keyword evidence="2 4" id="KW-0238">DNA-binding</keyword>
<dbReference type="GO" id="GO:0003700">
    <property type="term" value="F:DNA-binding transcription factor activity"/>
    <property type="evidence" value="ECO:0007669"/>
    <property type="project" value="TreeGrafter"/>
</dbReference>
<dbReference type="PRINTS" id="PR00455">
    <property type="entry name" value="HTHTETR"/>
</dbReference>
<dbReference type="AlphaFoldDB" id="A0A494UQN5"/>
<dbReference type="PROSITE" id="PS50977">
    <property type="entry name" value="HTH_TETR_2"/>
    <property type="match status" value="1"/>
</dbReference>
<dbReference type="PANTHER" id="PTHR30055:SF238">
    <property type="entry name" value="MYCOFACTOCIN BIOSYNTHESIS TRANSCRIPTIONAL REGULATOR MFTR-RELATED"/>
    <property type="match status" value="1"/>
</dbReference>
<name>A0A494UQN5_9ACTN</name>
<keyword evidence="3" id="KW-0804">Transcription</keyword>
<evidence type="ECO:0000256" key="2">
    <source>
        <dbReference type="ARBA" id="ARBA00023125"/>
    </source>
</evidence>
<feature type="DNA-binding region" description="H-T-H motif" evidence="4">
    <location>
        <begin position="45"/>
        <end position="64"/>
    </location>
</feature>
<protein>
    <submittedName>
        <fullName evidence="6">TetR family transcriptional regulator</fullName>
    </submittedName>
</protein>
<dbReference type="KEGG" id="sfug:CNQ36_10815"/>
<dbReference type="SUPFAM" id="SSF46689">
    <property type="entry name" value="Homeodomain-like"/>
    <property type="match status" value="1"/>
</dbReference>
<keyword evidence="1" id="KW-0805">Transcription regulation</keyword>
<dbReference type="Proteomes" id="UP000282170">
    <property type="component" value="Chromosome"/>
</dbReference>
<feature type="domain" description="HTH tetR-type" evidence="5">
    <location>
        <begin position="22"/>
        <end position="82"/>
    </location>
</feature>
<dbReference type="InterPro" id="IPR050109">
    <property type="entry name" value="HTH-type_TetR-like_transc_reg"/>
</dbReference>
<dbReference type="PANTHER" id="PTHR30055">
    <property type="entry name" value="HTH-TYPE TRANSCRIPTIONAL REGULATOR RUTR"/>
    <property type="match status" value="1"/>
</dbReference>
<evidence type="ECO:0000256" key="3">
    <source>
        <dbReference type="ARBA" id="ARBA00023163"/>
    </source>
</evidence>
<accession>A0A494UQN5</accession>
<organism evidence="6 7">
    <name type="scientific">Streptomyces fungicidicus</name>
    <dbReference type="NCBI Taxonomy" id="68203"/>
    <lineage>
        <taxon>Bacteria</taxon>
        <taxon>Bacillati</taxon>
        <taxon>Actinomycetota</taxon>
        <taxon>Actinomycetes</taxon>
        <taxon>Kitasatosporales</taxon>
        <taxon>Streptomycetaceae</taxon>
        <taxon>Streptomyces</taxon>
    </lineage>
</organism>
<dbReference type="Pfam" id="PF00440">
    <property type="entry name" value="TetR_N"/>
    <property type="match status" value="1"/>
</dbReference>
<dbReference type="InterPro" id="IPR041347">
    <property type="entry name" value="MftR_C"/>
</dbReference>
<dbReference type="RefSeq" id="WP_004931724.1">
    <property type="nucleotide sequence ID" value="NZ_CBDRCB010000001.1"/>
</dbReference>
<evidence type="ECO:0000256" key="1">
    <source>
        <dbReference type="ARBA" id="ARBA00023015"/>
    </source>
</evidence>
<dbReference type="GO" id="GO:0000976">
    <property type="term" value="F:transcription cis-regulatory region binding"/>
    <property type="evidence" value="ECO:0007669"/>
    <property type="project" value="TreeGrafter"/>
</dbReference>
<evidence type="ECO:0000313" key="6">
    <source>
        <dbReference type="EMBL" id="AYL35885.1"/>
    </source>
</evidence>
<keyword evidence="7" id="KW-1185">Reference proteome</keyword>